<evidence type="ECO:0000313" key="2">
    <source>
        <dbReference type="EMBL" id="OEG23532.1"/>
    </source>
</evidence>
<dbReference type="OrthoDB" id="1028168at2"/>
<protein>
    <submittedName>
        <fullName evidence="2">Uncharacterized protein</fullName>
    </submittedName>
</protein>
<feature type="transmembrane region" description="Helical" evidence="1">
    <location>
        <begin position="95"/>
        <end position="112"/>
    </location>
</feature>
<dbReference type="STRING" id="1131292.BCR24_10875"/>
<keyword evidence="1" id="KW-0472">Membrane</keyword>
<feature type="transmembrane region" description="Helical" evidence="1">
    <location>
        <begin position="31"/>
        <end position="54"/>
    </location>
</feature>
<evidence type="ECO:0000256" key="1">
    <source>
        <dbReference type="SAM" id="Phobius"/>
    </source>
</evidence>
<proteinExistence type="predicted"/>
<keyword evidence="3" id="KW-1185">Reference proteome</keyword>
<feature type="transmembrane region" description="Helical" evidence="1">
    <location>
        <begin position="6"/>
        <end position="24"/>
    </location>
</feature>
<dbReference type="AlphaFoldDB" id="A0A1E5HF06"/>
<dbReference type="EMBL" id="MIKC01000003">
    <property type="protein sequence ID" value="OEG23532.1"/>
    <property type="molecule type" value="Genomic_DNA"/>
</dbReference>
<accession>A0A1E5HF06</accession>
<dbReference type="Pfam" id="PF21846">
    <property type="entry name" value="DUF6905"/>
    <property type="match status" value="1"/>
</dbReference>
<name>A0A1E5HF06_9ENTE</name>
<dbReference type="InterPro" id="IPR054200">
    <property type="entry name" value="DUF6905"/>
</dbReference>
<organism evidence="2 3">
    <name type="scientific">Enterococcus ureilyticus</name>
    <dbReference type="NCBI Taxonomy" id="1131292"/>
    <lineage>
        <taxon>Bacteria</taxon>
        <taxon>Bacillati</taxon>
        <taxon>Bacillota</taxon>
        <taxon>Bacilli</taxon>
        <taxon>Lactobacillales</taxon>
        <taxon>Enterococcaceae</taxon>
        <taxon>Enterococcus</taxon>
    </lineage>
</organism>
<feature type="transmembrane region" description="Helical" evidence="1">
    <location>
        <begin position="66"/>
        <end position="83"/>
    </location>
</feature>
<reference evidence="3" key="1">
    <citation type="submission" date="2016-09" db="EMBL/GenBank/DDBJ databases">
        <authorList>
            <person name="Gulvik C.A."/>
        </authorList>
    </citation>
    <scope>NUCLEOTIDE SEQUENCE [LARGE SCALE GENOMIC DNA]</scope>
    <source>
        <strain evidence="3">LMG 26676</strain>
    </source>
</reference>
<dbReference type="Proteomes" id="UP000094469">
    <property type="component" value="Unassembled WGS sequence"/>
</dbReference>
<keyword evidence="1" id="KW-0812">Transmembrane</keyword>
<sequence>MTISLGIATVLGGFLFPFAVRMIWGKMVDQWGAIGGWMAAAFVVGTVWCINHGISTPMITQSGTAWVDMGLAAGVGVWVASALTGGNVKKSYRNVLAAVSGGILGGFLLSLFL</sequence>
<gene>
    <name evidence="2" type="ORF">BCR24_10875</name>
</gene>
<evidence type="ECO:0000313" key="3">
    <source>
        <dbReference type="Proteomes" id="UP000094469"/>
    </source>
</evidence>
<dbReference type="RefSeq" id="WP_069639007.1">
    <property type="nucleotide sequence ID" value="NZ_JAFBEZ010000010.1"/>
</dbReference>
<keyword evidence="1" id="KW-1133">Transmembrane helix</keyword>
<comment type="caution">
    <text evidence="2">The sequence shown here is derived from an EMBL/GenBank/DDBJ whole genome shotgun (WGS) entry which is preliminary data.</text>
</comment>